<accession>A0ABW1ZSY3</accession>
<reference evidence="3" key="1">
    <citation type="journal article" date="2019" name="Int. J. Syst. Evol. Microbiol.">
        <title>The Global Catalogue of Microorganisms (GCM) 10K type strain sequencing project: providing services to taxonomists for standard genome sequencing and annotation.</title>
        <authorList>
            <consortium name="The Broad Institute Genomics Platform"/>
            <consortium name="The Broad Institute Genome Sequencing Center for Infectious Disease"/>
            <person name="Wu L."/>
            <person name="Ma J."/>
        </authorList>
    </citation>
    <scope>NUCLEOTIDE SEQUENCE [LARGE SCALE GENOMIC DNA]</scope>
    <source>
        <strain evidence="3">CCUG 63830</strain>
    </source>
</reference>
<name>A0ABW1ZSY3_9DEIO</name>
<sequence length="284" mass="31341">MTPAAAAWPLWATHPHWRLFLLQLTTYYTNRTGEHRWNAAFREFDGVACMVPSARTLYLHPQLMGPLHPHAWHRHSLSRRDALDLTLRGLVAHESGHVRFSCAIPDGVLGEVWNALEDERIERLMARAHRFAQVNLARAFDHLGDQQLVSAHAAVQRAAEQPLAWWVLYWRFLHDHPTLNVRPADPRWTEARPLVEAAWTAPDSETVVAIAQALVDLLGLTEPLGLPVSASGAGSEDREESADRAARPERQASDSGQDQGQAADQGPGHGPEDTPPGGADGGPN</sequence>
<feature type="region of interest" description="Disordered" evidence="1">
    <location>
        <begin position="226"/>
        <end position="284"/>
    </location>
</feature>
<evidence type="ECO:0000256" key="1">
    <source>
        <dbReference type="SAM" id="MobiDB-lite"/>
    </source>
</evidence>
<gene>
    <name evidence="2" type="ORF">ACFP90_27980</name>
</gene>
<organism evidence="2 3">
    <name type="scientific">Deinococcus multiflagellatus</name>
    <dbReference type="NCBI Taxonomy" id="1656887"/>
    <lineage>
        <taxon>Bacteria</taxon>
        <taxon>Thermotogati</taxon>
        <taxon>Deinococcota</taxon>
        <taxon>Deinococci</taxon>
        <taxon>Deinococcales</taxon>
        <taxon>Deinococcaceae</taxon>
        <taxon>Deinococcus</taxon>
    </lineage>
</organism>
<keyword evidence="3" id="KW-1185">Reference proteome</keyword>
<evidence type="ECO:0000313" key="2">
    <source>
        <dbReference type="EMBL" id="MFC6663836.1"/>
    </source>
</evidence>
<protein>
    <submittedName>
        <fullName evidence="2">Uncharacterized protein</fullName>
    </submittedName>
</protein>
<comment type="caution">
    <text evidence="2">The sequence shown here is derived from an EMBL/GenBank/DDBJ whole genome shotgun (WGS) entry which is preliminary data.</text>
</comment>
<dbReference type="Proteomes" id="UP001596317">
    <property type="component" value="Unassembled WGS sequence"/>
</dbReference>
<dbReference type="EMBL" id="JBHSWB010000004">
    <property type="protein sequence ID" value="MFC6663836.1"/>
    <property type="molecule type" value="Genomic_DNA"/>
</dbReference>
<dbReference type="RefSeq" id="WP_380059379.1">
    <property type="nucleotide sequence ID" value="NZ_JBHSWB010000004.1"/>
</dbReference>
<feature type="compositionally biased region" description="Low complexity" evidence="1">
    <location>
        <begin position="253"/>
        <end position="266"/>
    </location>
</feature>
<feature type="compositionally biased region" description="Basic and acidic residues" evidence="1">
    <location>
        <begin position="241"/>
        <end position="252"/>
    </location>
</feature>
<proteinExistence type="predicted"/>
<evidence type="ECO:0000313" key="3">
    <source>
        <dbReference type="Proteomes" id="UP001596317"/>
    </source>
</evidence>